<organism evidence="2 3">
    <name type="scientific">Micromonospora marina</name>
    <dbReference type="NCBI Taxonomy" id="307120"/>
    <lineage>
        <taxon>Bacteria</taxon>
        <taxon>Bacillati</taxon>
        <taxon>Actinomycetota</taxon>
        <taxon>Actinomycetes</taxon>
        <taxon>Micromonosporales</taxon>
        <taxon>Micromonosporaceae</taxon>
        <taxon>Micromonospora</taxon>
    </lineage>
</organism>
<keyword evidence="1" id="KW-1133">Transmembrane helix</keyword>
<feature type="transmembrane region" description="Helical" evidence="1">
    <location>
        <begin position="24"/>
        <end position="46"/>
    </location>
</feature>
<evidence type="ECO:0000313" key="3">
    <source>
        <dbReference type="Proteomes" id="UP000198551"/>
    </source>
</evidence>
<dbReference type="EMBL" id="FMCV01000007">
    <property type="protein sequence ID" value="SCF05809.1"/>
    <property type="molecule type" value="Genomic_DNA"/>
</dbReference>
<protein>
    <recommendedName>
        <fullName evidence="4">Integral membrane protein</fullName>
    </recommendedName>
</protein>
<keyword evidence="1" id="KW-0472">Membrane</keyword>
<sequence>MSTALEQIKTPTYGNWRRPRKAGLGSLGLIGTFGLFGGLVLVLLASMVSLDAALVVGLPIALTLAPLAIRTQDGRNVFQMAGVRIGWLRRKSKRQHLYVSGPLSARPGGRFRPPGLLSRVTMLEGRDPYDRPFGVLHHRNRHQYTIVLSCEPDGGSLVDPDQVDTWVALWGEWLSRLAHEPGLRGASVVVETAPDPGTRLATEVLGRLSPNAPPAARAVMEEVVRSYPDASSEMNTYLTLTYSAPGGVRRDDDTMLADLALRLQGVLNGLVAAGGGSAEPLSAERIAEVVRVAYDPAAAAEVLDVRAQHGGTGLEWDDAGPAAAVETVTSYQHDSGVSRSWLLTMAPRGVVRSGILRSLLDPAAGIRRKRVALVYRPIDPATSARIVESDRRSAQFMANSTKGLVRARAVAEIQAAEQTATEEASGAGLVEFSMLVTLTVDSAAEVRDANVTMRNLLGATRIAMRPADRMQAAAFTCALPVGILPWEQSIVPQDLQEAL</sequence>
<dbReference type="InterPro" id="IPR049978">
    <property type="entry name" value="SCO6880-like"/>
</dbReference>
<proteinExistence type="predicted"/>
<keyword evidence="1" id="KW-0812">Transmembrane</keyword>
<gene>
    <name evidence="2" type="ORF">GA0070215_10731</name>
</gene>
<evidence type="ECO:0000313" key="2">
    <source>
        <dbReference type="EMBL" id="SCF05809.1"/>
    </source>
</evidence>
<dbReference type="RefSeq" id="WP_091044917.1">
    <property type="nucleotide sequence ID" value="NZ_FMCV01000007.1"/>
</dbReference>
<evidence type="ECO:0000256" key="1">
    <source>
        <dbReference type="SAM" id="Phobius"/>
    </source>
</evidence>
<accession>A0A1C4XBB7</accession>
<dbReference type="AlphaFoldDB" id="A0A1C4XBB7"/>
<reference evidence="3" key="1">
    <citation type="submission" date="2016-06" db="EMBL/GenBank/DDBJ databases">
        <authorList>
            <person name="Varghese N."/>
        </authorList>
    </citation>
    <scope>NUCLEOTIDE SEQUENCE [LARGE SCALE GENOMIC DNA]</scope>
    <source>
        <strain evidence="3">DSM 45555</strain>
    </source>
</reference>
<dbReference type="Proteomes" id="UP000198551">
    <property type="component" value="Unassembled WGS sequence"/>
</dbReference>
<keyword evidence="3" id="KW-1185">Reference proteome</keyword>
<dbReference type="NCBIfam" id="NF042935">
    <property type="entry name" value="SCO6880_fam"/>
    <property type="match status" value="1"/>
</dbReference>
<evidence type="ECO:0008006" key="4">
    <source>
        <dbReference type="Google" id="ProtNLM"/>
    </source>
</evidence>
<name>A0A1C4XBB7_9ACTN</name>